<name>A0A915L870_ROMCU</name>
<sequence>MNNCENNESIVNRQFDQGNQHSQTSTSTRQWTTCKMLNVSLKSSSMCLTIKFQIQRPSSIQTLKIFCMQLADIIAYLVWVLISFLNVPAAILTFVAARKSKAKRGTTTNAFLQQANFCITIASISFSTMGIVHISNWYFGIPETQCRYACFIRISHQSFLFSLANTFILVMAVDRFFAMKCHFSTFLISTKRCNTFFLDTTDTS</sequence>
<feature type="transmembrane region" description="Helical" evidence="1">
    <location>
        <begin position="159"/>
        <end position="178"/>
    </location>
</feature>
<dbReference type="SUPFAM" id="SSF81321">
    <property type="entry name" value="Family A G protein-coupled receptor-like"/>
    <property type="match status" value="1"/>
</dbReference>
<keyword evidence="1" id="KW-0472">Membrane</keyword>
<accession>A0A915L870</accession>
<keyword evidence="1" id="KW-0812">Transmembrane</keyword>
<feature type="transmembrane region" description="Helical" evidence="1">
    <location>
        <begin position="73"/>
        <end position="96"/>
    </location>
</feature>
<evidence type="ECO:0000313" key="3">
    <source>
        <dbReference type="WBParaSite" id="nRc.2.0.1.t47239-RA"/>
    </source>
</evidence>
<reference evidence="3" key="1">
    <citation type="submission" date="2022-11" db="UniProtKB">
        <authorList>
            <consortium name="WormBaseParasite"/>
        </authorList>
    </citation>
    <scope>IDENTIFICATION</scope>
</reference>
<keyword evidence="2" id="KW-1185">Reference proteome</keyword>
<dbReference type="AlphaFoldDB" id="A0A915L870"/>
<evidence type="ECO:0000256" key="1">
    <source>
        <dbReference type="SAM" id="Phobius"/>
    </source>
</evidence>
<dbReference type="WBParaSite" id="nRc.2.0.1.t47239-RA">
    <property type="protein sequence ID" value="nRc.2.0.1.t47239-RA"/>
    <property type="gene ID" value="nRc.2.0.1.g47239"/>
</dbReference>
<dbReference type="Proteomes" id="UP000887565">
    <property type="component" value="Unplaced"/>
</dbReference>
<evidence type="ECO:0000313" key="2">
    <source>
        <dbReference type="Proteomes" id="UP000887565"/>
    </source>
</evidence>
<protein>
    <submittedName>
        <fullName evidence="3">G-protein coupled receptors family 1 profile domain-containing protein</fullName>
    </submittedName>
</protein>
<organism evidence="2 3">
    <name type="scientific">Romanomermis culicivorax</name>
    <name type="common">Nematode worm</name>
    <dbReference type="NCBI Taxonomy" id="13658"/>
    <lineage>
        <taxon>Eukaryota</taxon>
        <taxon>Metazoa</taxon>
        <taxon>Ecdysozoa</taxon>
        <taxon>Nematoda</taxon>
        <taxon>Enoplea</taxon>
        <taxon>Dorylaimia</taxon>
        <taxon>Mermithida</taxon>
        <taxon>Mermithoidea</taxon>
        <taxon>Mermithidae</taxon>
        <taxon>Romanomermis</taxon>
    </lineage>
</organism>
<feature type="transmembrane region" description="Helical" evidence="1">
    <location>
        <begin position="117"/>
        <end position="139"/>
    </location>
</feature>
<proteinExistence type="predicted"/>
<keyword evidence="1" id="KW-1133">Transmembrane helix</keyword>